<dbReference type="PANTHER" id="PTHR35744">
    <property type="entry name" value="C2H2-TYPE DOMAIN-CONTAINING PROTEIN"/>
    <property type="match status" value="1"/>
</dbReference>
<dbReference type="Proteomes" id="UP001642484">
    <property type="component" value="Unassembled WGS sequence"/>
</dbReference>
<organism evidence="3 4">
    <name type="scientific">Durusdinium trenchii</name>
    <dbReference type="NCBI Taxonomy" id="1381693"/>
    <lineage>
        <taxon>Eukaryota</taxon>
        <taxon>Sar</taxon>
        <taxon>Alveolata</taxon>
        <taxon>Dinophyceae</taxon>
        <taxon>Suessiales</taxon>
        <taxon>Symbiodiniaceae</taxon>
        <taxon>Durusdinium</taxon>
    </lineage>
</organism>
<sequence>MRHRRLTAALVLAAPLAFAPPLRRPAAREKAMRALEAEKALEETQDTAERPPSLHIFWDLENKIPERLEDTMACLLQCFPGHQLKSVRLYTSFKSLGFMPSLMNFLTDVKGNKSFPQLFPNGARFPLLNAAPLAALDAQLVVVPARWQAADFWLVRETARMVAPWKWKTQAEPDLVCLVSDDSDFRQIVLEIQRSGLRCAVLCGENSWTLRKRADLWLNWSNVSFGRKDCGEGDEDRGTEGIALGAPEALPMVDLKAHQRAQRHVRSVRSLRGRAPRARQKPLIRPGRRTRPRPK</sequence>
<evidence type="ECO:0000256" key="2">
    <source>
        <dbReference type="SAM" id="SignalP"/>
    </source>
</evidence>
<accession>A0ABP0NJU0</accession>
<proteinExistence type="predicted"/>
<feature type="region of interest" description="Disordered" evidence="1">
    <location>
        <begin position="259"/>
        <end position="295"/>
    </location>
</feature>
<evidence type="ECO:0000256" key="1">
    <source>
        <dbReference type="SAM" id="MobiDB-lite"/>
    </source>
</evidence>
<evidence type="ECO:0008006" key="5">
    <source>
        <dbReference type="Google" id="ProtNLM"/>
    </source>
</evidence>
<name>A0ABP0NJU0_9DINO</name>
<evidence type="ECO:0000313" key="4">
    <source>
        <dbReference type="Proteomes" id="UP001642484"/>
    </source>
</evidence>
<keyword evidence="4" id="KW-1185">Reference proteome</keyword>
<gene>
    <name evidence="3" type="ORF">CCMP2556_LOCUS31455</name>
</gene>
<protein>
    <recommendedName>
        <fullName evidence="5">NYN domain-containing protein</fullName>
    </recommendedName>
</protein>
<reference evidence="3 4" key="1">
    <citation type="submission" date="2024-02" db="EMBL/GenBank/DDBJ databases">
        <authorList>
            <person name="Chen Y."/>
            <person name="Shah S."/>
            <person name="Dougan E. K."/>
            <person name="Thang M."/>
            <person name="Chan C."/>
        </authorList>
    </citation>
    <scope>NUCLEOTIDE SEQUENCE [LARGE SCALE GENOMIC DNA]</scope>
</reference>
<evidence type="ECO:0000313" key="3">
    <source>
        <dbReference type="EMBL" id="CAK9064035.1"/>
    </source>
</evidence>
<comment type="caution">
    <text evidence="3">The sequence shown here is derived from an EMBL/GenBank/DDBJ whole genome shotgun (WGS) entry which is preliminary data.</text>
</comment>
<feature type="chain" id="PRO_5045158772" description="NYN domain-containing protein" evidence="2">
    <location>
        <begin position="20"/>
        <end position="295"/>
    </location>
</feature>
<dbReference type="PANTHER" id="PTHR35744:SF4">
    <property type="entry name" value="OS04G0464600 PROTEIN"/>
    <property type="match status" value="1"/>
</dbReference>
<dbReference type="Gene3D" id="3.40.50.1010">
    <property type="entry name" value="5'-nuclease"/>
    <property type="match status" value="1"/>
</dbReference>
<dbReference type="EMBL" id="CAXAMN010021851">
    <property type="protein sequence ID" value="CAK9064035.1"/>
    <property type="molecule type" value="Genomic_DNA"/>
</dbReference>
<keyword evidence="2" id="KW-0732">Signal</keyword>
<feature type="signal peptide" evidence="2">
    <location>
        <begin position="1"/>
        <end position="19"/>
    </location>
</feature>